<sequence>MSAVPPDAGTPSPSTAGPGPGPAAAPLLEVRDLRVRIGGREIVHAADLTATPGRLVAVVGPNGAGKSTLVRTAAGLQRAAGGEVHWEGTDVRQVSGRHLARLRAFVPQRARVPDGIDVREAVMIGRSPRIGGLRRPGRADRDAVEDALRRASALELVDRQLSTLSGGELQRVQLAVGLAQGAPVLIADEPTSALDLGATATFAQLLRRLAGDGLAIVLVVHDLALAAAIADEVVVMADGRTVATGPPSTVLDRERLARIWRVDAALRTDDEGRTALDVAWLAPPAA</sequence>
<dbReference type="InterPro" id="IPR003439">
    <property type="entry name" value="ABC_transporter-like_ATP-bd"/>
</dbReference>
<feature type="compositionally biased region" description="Low complexity" evidence="5">
    <location>
        <begin position="9"/>
        <end position="25"/>
    </location>
</feature>
<dbReference type="SUPFAM" id="SSF52540">
    <property type="entry name" value="P-loop containing nucleoside triphosphate hydrolases"/>
    <property type="match status" value="1"/>
</dbReference>
<dbReference type="PROSITE" id="PS50893">
    <property type="entry name" value="ABC_TRANSPORTER_2"/>
    <property type="match status" value="1"/>
</dbReference>
<feature type="domain" description="ABC transporter" evidence="6">
    <location>
        <begin position="28"/>
        <end position="263"/>
    </location>
</feature>
<accession>H0E6T3</accession>
<evidence type="ECO:0000313" key="7">
    <source>
        <dbReference type="EMBL" id="EHN10616.1"/>
    </source>
</evidence>
<dbReference type="RefSeq" id="WP_007575646.1">
    <property type="nucleotide sequence ID" value="NZ_AGUD01000209.1"/>
</dbReference>
<evidence type="ECO:0000259" key="6">
    <source>
        <dbReference type="PROSITE" id="PS50893"/>
    </source>
</evidence>
<dbReference type="GO" id="GO:0005524">
    <property type="term" value="F:ATP binding"/>
    <property type="evidence" value="ECO:0007669"/>
    <property type="project" value="UniProtKB-KW"/>
</dbReference>
<dbReference type="GO" id="GO:0016887">
    <property type="term" value="F:ATP hydrolysis activity"/>
    <property type="evidence" value="ECO:0007669"/>
    <property type="project" value="InterPro"/>
</dbReference>
<dbReference type="SMART" id="SM00382">
    <property type="entry name" value="AAA"/>
    <property type="match status" value="1"/>
</dbReference>
<dbReference type="PANTHER" id="PTHR42794">
    <property type="entry name" value="HEMIN IMPORT ATP-BINDING PROTEIN HMUV"/>
    <property type="match status" value="1"/>
</dbReference>
<keyword evidence="8" id="KW-1185">Reference proteome</keyword>
<evidence type="ECO:0000313" key="8">
    <source>
        <dbReference type="Proteomes" id="UP000005143"/>
    </source>
</evidence>
<dbReference type="PROSITE" id="PS00211">
    <property type="entry name" value="ABC_TRANSPORTER_1"/>
    <property type="match status" value="1"/>
</dbReference>
<feature type="region of interest" description="Disordered" evidence="5">
    <location>
        <begin position="1"/>
        <end position="25"/>
    </location>
</feature>
<dbReference type="AlphaFoldDB" id="H0E6T3"/>
<organism evidence="7 8">
    <name type="scientific">Patulibacter medicamentivorans</name>
    <dbReference type="NCBI Taxonomy" id="1097667"/>
    <lineage>
        <taxon>Bacteria</taxon>
        <taxon>Bacillati</taxon>
        <taxon>Actinomycetota</taxon>
        <taxon>Thermoleophilia</taxon>
        <taxon>Solirubrobacterales</taxon>
        <taxon>Patulibacteraceae</taxon>
        <taxon>Patulibacter</taxon>
    </lineage>
</organism>
<keyword evidence="1" id="KW-0813">Transport</keyword>
<evidence type="ECO:0000256" key="5">
    <source>
        <dbReference type="SAM" id="MobiDB-lite"/>
    </source>
</evidence>
<dbReference type="Gene3D" id="3.40.50.300">
    <property type="entry name" value="P-loop containing nucleotide triphosphate hydrolases"/>
    <property type="match status" value="1"/>
</dbReference>
<reference evidence="7 8" key="1">
    <citation type="journal article" date="2013" name="Biodegradation">
        <title>Quantitative proteomic analysis of ibuprofen-degrading Patulibacter sp. strain I11.</title>
        <authorList>
            <person name="Almeida B."/>
            <person name="Kjeldal H."/>
            <person name="Lolas I."/>
            <person name="Knudsen A.D."/>
            <person name="Carvalho G."/>
            <person name="Nielsen K.L."/>
            <person name="Barreto Crespo M.T."/>
            <person name="Stensballe A."/>
            <person name="Nielsen J.L."/>
        </authorList>
    </citation>
    <scope>NUCLEOTIDE SEQUENCE [LARGE SCALE GENOMIC DNA]</scope>
    <source>
        <strain evidence="7 8">I11</strain>
    </source>
</reference>
<keyword evidence="3" id="KW-0067">ATP-binding</keyword>
<dbReference type="InterPro" id="IPR017871">
    <property type="entry name" value="ABC_transporter-like_CS"/>
</dbReference>
<keyword evidence="4" id="KW-1278">Translocase</keyword>
<dbReference type="InterPro" id="IPR003593">
    <property type="entry name" value="AAA+_ATPase"/>
</dbReference>
<dbReference type="EMBL" id="AGUD01000209">
    <property type="protein sequence ID" value="EHN10616.1"/>
    <property type="molecule type" value="Genomic_DNA"/>
</dbReference>
<evidence type="ECO:0000256" key="4">
    <source>
        <dbReference type="ARBA" id="ARBA00022967"/>
    </source>
</evidence>
<evidence type="ECO:0000256" key="3">
    <source>
        <dbReference type="ARBA" id="ARBA00022840"/>
    </source>
</evidence>
<protein>
    <recommendedName>
        <fullName evidence="6">ABC transporter domain-containing protein</fullName>
    </recommendedName>
</protein>
<proteinExistence type="predicted"/>
<dbReference type="PANTHER" id="PTHR42794:SF1">
    <property type="entry name" value="HEMIN IMPORT ATP-BINDING PROTEIN HMUV"/>
    <property type="match status" value="1"/>
</dbReference>
<gene>
    <name evidence="7" type="ORF">PAI11_25340</name>
</gene>
<dbReference type="Proteomes" id="UP000005143">
    <property type="component" value="Unassembled WGS sequence"/>
</dbReference>
<dbReference type="InterPro" id="IPR027417">
    <property type="entry name" value="P-loop_NTPase"/>
</dbReference>
<comment type="caution">
    <text evidence="7">The sequence shown here is derived from an EMBL/GenBank/DDBJ whole genome shotgun (WGS) entry which is preliminary data.</text>
</comment>
<evidence type="ECO:0000256" key="2">
    <source>
        <dbReference type="ARBA" id="ARBA00022741"/>
    </source>
</evidence>
<name>H0E6T3_9ACTN</name>
<keyword evidence="2" id="KW-0547">Nucleotide-binding</keyword>
<dbReference type="Pfam" id="PF00005">
    <property type="entry name" value="ABC_tran"/>
    <property type="match status" value="1"/>
</dbReference>
<evidence type="ECO:0000256" key="1">
    <source>
        <dbReference type="ARBA" id="ARBA00022448"/>
    </source>
</evidence>